<dbReference type="GO" id="GO:0003844">
    <property type="term" value="F:1,4-alpha-glucan branching enzyme activity"/>
    <property type="evidence" value="ECO:0007669"/>
    <property type="project" value="UniProtKB-UniRule"/>
</dbReference>
<dbReference type="PANTHER" id="PTHR43651">
    <property type="entry name" value="1,4-ALPHA-GLUCAN-BRANCHING ENZYME"/>
    <property type="match status" value="1"/>
</dbReference>
<dbReference type="HAMAP" id="MF_00685">
    <property type="entry name" value="GlgB"/>
    <property type="match status" value="1"/>
</dbReference>
<protein>
    <recommendedName>
        <fullName evidence="10">1,4-alpha-glucan branching enzyme GlgB</fullName>
        <ecNumber evidence="10">2.4.1.18</ecNumber>
    </recommendedName>
    <alternativeName>
        <fullName evidence="10">1,4-alpha-D-glucan:1,4-alpha-D-glucan 6-glucosyl-transferase</fullName>
    </alternativeName>
    <alternativeName>
        <fullName evidence="10">Alpha-(1-&gt;4)-glucan branching enzyme</fullName>
    </alternativeName>
    <alternativeName>
        <fullName evidence="10">Glycogen branching enzyme</fullName>
        <shortName evidence="10">BE</shortName>
    </alternativeName>
</protein>
<evidence type="ECO:0000256" key="6">
    <source>
        <dbReference type="ARBA" id="ARBA00022676"/>
    </source>
</evidence>
<dbReference type="GO" id="GO:0004553">
    <property type="term" value="F:hydrolase activity, hydrolyzing O-glycosyl compounds"/>
    <property type="evidence" value="ECO:0007669"/>
    <property type="project" value="InterPro"/>
</dbReference>
<dbReference type="Proteomes" id="UP000184245">
    <property type="component" value="Unassembled WGS sequence"/>
</dbReference>
<dbReference type="STRING" id="1122155.SAMN02745158_04052"/>
<comment type="catalytic activity">
    <reaction evidence="1 10">
        <text>Transfers a segment of a (1-&gt;4)-alpha-D-glucan chain to a primary hydroxy group in a similar glucan chain.</text>
        <dbReference type="EC" id="2.4.1.18"/>
    </reaction>
</comment>
<comment type="pathway">
    <text evidence="3 10">Glycan biosynthesis; glycogen biosynthesis.</text>
</comment>
<dbReference type="FunFam" id="3.20.20.80:FF:000003">
    <property type="entry name" value="1,4-alpha-glucan branching enzyme GlgB"/>
    <property type="match status" value="1"/>
</dbReference>
<dbReference type="Pfam" id="PF02922">
    <property type="entry name" value="CBM_48"/>
    <property type="match status" value="1"/>
</dbReference>
<dbReference type="UniPathway" id="UPA00164"/>
<evidence type="ECO:0000313" key="14">
    <source>
        <dbReference type="Proteomes" id="UP000184245"/>
    </source>
</evidence>
<evidence type="ECO:0000259" key="12">
    <source>
        <dbReference type="SMART" id="SM00642"/>
    </source>
</evidence>
<dbReference type="FunFam" id="2.60.40.1180:FF:000002">
    <property type="entry name" value="1,4-alpha-glucan branching enzyme GlgB"/>
    <property type="match status" value="1"/>
</dbReference>
<evidence type="ECO:0000256" key="1">
    <source>
        <dbReference type="ARBA" id="ARBA00000826"/>
    </source>
</evidence>
<dbReference type="GO" id="GO:0005829">
    <property type="term" value="C:cytosol"/>
    <property type="evidence" value="ECO:0007669"/>
    <property type="project" value="TreeGrafter"/>
</dbReference>
<evidence type="ECO:0000256" key="8">
    <source>
        <dbReference type="ARBA" id="ARBA00023056"/>
    </source>
</evidence>
<proteinExistence type="inferred from homology"/>
<dbReference type="InterPro" id="IPR017853">
    <property type="entry name" value="GH"/>
</dbReference>
<dbReference type="InterPro" id="IPR044143">
    <property type="entry name" value="GlgB_N_E_set_prok"/>
</dbReference>
<dbReference type="EC" id="2.4.1.18" evidence="10"/>
<dbReference type="Pfam" id="PF02806">
    <property type="entry name" value="Alpha-amylase_C"/>
    <property type="match status" value="1"/>
</dbReference>
<evidence type="ECO:0000256" key="5">
    <source>
        <dbReference type="ARBA" id="ARBA00022600"/>
    </source>
</evidence>
<evidence type="ECO:0000256" key="2">
    <source>
        <dbReference type="ARBA" id="ARBA00002953"/>
    </source>
</evidence>
<accession>A0A1M5CB91</accession>
<keyword evidence="14" id="KW-1185">Reference proteome</keyword>
<evidence type="ECO:0000256" key="7">
    <source>
        <dbReference type="ARBA" id="ARBA00022679"/>
    </source>
</evidence>
<dbReference type="InterPro" id="IPR004193">
    <property type="entry name" value="Glyco_hydro_13_N"/>
</dbReference>
<evidence type="ECO:0000313" key="13">
    <source>
        <dbReference type="EMBL" id="SHF51682.1"/>
    </source>
</evidence>
<dbReference type="OrthoDB" id="9800174at2"/>
<dbReference type="SUPFAM" id="SSF51011">
    <property type="entry name" value="Glycosyl hydrolase domain"/>
    <property type="match status" value="1"/>
</dbReference>
<dbReference type="RefSeq" id="WP_072854583.1">
    <property type="nucleotide sequence ID" value="NZ_FQVI01000036.1"/>
</dbReference>
<feature type="domain" description="Glycosyl hydrolase family 13 catalytic" evidence="12">
    <location>
        <begin position="170"/>
        <end position="504"/>
    </location>
</feature>
<dbReference type="GO" id="GO:0005978">
    <property type="term" value="P:glycogen biosynthetic process"/>
    <property type="evidence" value="ECO:0007669"/>
    <property type="project" value="UniProtKB-UniRule"/>
</dbReference>
<dbReference type="CDD" id="cd02855">
    <property type="entry name" value="E_set_GBE_prok_N"/>
    <property type="match status" value="1"/>
</dbReference>
<dbReference type="InterPro" id="IPR006047">
    <property type="entry name" value="GH13_cat_dom"/>
</dbReference>
<sequence length="634" mass="73843">MGKKLGFSDLDEYLFGEGTHYEIYRLLGAHPTAKGKKKGVYFAVWAPHAASVAVVGEFNGWDEKKHPMQRRKNMGIYELFIPDVKEGSLYKYCITTKKGELLYKADPYANWSEKRPGNASRVADISRFTWGDSVWMNKRQSFDADKDPMSVYEVHPGSWMKHPFTEENKEGFYNYRQFAHALADYVKKMGYTHVELMGIAEHPFDGSWGYQVTGYYAPTSRYGTPGDFKYLVNYLHKNKIGVILDWVPAHFPKDAHGLADFDGTPVYEYADPRKGEHPDWGTKVFDYGKNEVKNFLIANAVFWMEEYHIDGLRVDAVASMLYLDYGREDGQWVPNKYGENKNLEAIEFFRHLNSVVLGKYKGTVMIAEESTAWPMVTGRPEEGGLGFSLKWNMGWMHDFLEYMKLDPYFRKFNHYKMTFSLTYAYSERYVLVLSHDEVVHLKCSMINKMPGEAGEKFENLKAGYTYMFGHPGKKLLFMGQDFGQLQEWSEERELDWYLLAEESHQKLQDFVKELLFLYKKYPALYANDHNPEGFEWINADDADKSIFSFIRKSPTGRNNLLFVCNFTPVERKDYRVGVPKRKQYKLILNSADPRFGGDHERSQQVYKAVKKNWDNREFSFGYELPPLSVSVFLY</sequence>
<dbReference type="Gene3D" id="2.60.40.1180">
    <property type="entry name" value="Golgi alpha-mannosidase II"/>
    <property type="match status" value="1"/>
</dbReference>
<comment type="similarity">
    <text evidence="4 10">Belongs to the glycosyl hydrolase 13 family. GlgB subfamily.</text>
</comment>
<organism evidence="13 14">
    <name type="scientific">Lactonifactor longoviformis DSM 17459</name>
    <dbReference type="NCBI Taxonomy" id="1122155"/>
    <lineage>
        <taxon>Bacteria</taxon>
        <taxon>Bacillati</taxon>
        <taxon>Bacillota</taxon>
        <taxon>Clostridia</taxon>
        <taxon>Eubacteriales</taxon>
        <taxon>Clostridiaceae</taxon>
        <taxon>Lactonifactor</taxon>
    </lineage>
</organism>
<feature type="active site" description="Nucleophile" evidence="10 11">
    <location>
        <position position="315"/>
    </location>
</feature>
<gene>
    <name evidence="10" type="primary">glgB</name>
    <name evidence="13" type="ORF">SAMN02745158_04052</name>
</gene>
<comment type="function">
    <text evidence="2 10">Catalyzes the formation of the alpha-1,6-glucosidic linkages in glycogen by scission of a 1,4-alpha-linked oligosaccharide from growing alpha-1,4-glucan chains and the subsequent attachment of the oligosaccharide to the alpha-1,6 position.</text>
</comment>
<evidence type="ECO:0000256" key="9">
    <source>
        <dbReference type="ARBA" id="ARBA00023277"/>
    </source>
</evidence>
<dbReference type="PIRSF" id="PIRSF000463">
    <property type="entry name" value="GlgB"/>
    <property type="match status" value="1"/>
</dbReference>
<keyword evidence="7 10" id="KW-0808">Transferase</keyword>
<dbReference type="NCBIfam" id="TIGR01515">
    <property type="entry name" value="branching_enzym"/>
    <property type="match status" value="1"/>
</dbReference>
<dbReference type="EMBL" id="FQVI01000036">
    <property type="protein sequence ID" value="SHF51682.1"/>
    <property type="molecule type" value="Genomic_DNA"/>
</dbReference>
<evidence type="ECO:0000256" key="4">
    <source>
        <dbReference type="ARBA" id="ARBA00009000"/>
    </source>
</evidence>
<dbReference type="Gene3D" id="3.20.20.80">
    <property type="entry name" value="Glycosidases"/>
    <property type="match status" value="1"/>
</dbReference>
<evidence type="ECO:0000256" key="3">
    <source>
        <dbReference type="ARBA" id="ARBA00004964"/>
    </source>
</evidence>
<dbReference type="InterPro" id="IPR037439">
    <property type="entry name" value="Branching_enzy"/>
</dbReference>
<dbReference type="AlphaFoldDB" id="A0A1M5CB91"/>
<dbReference type="InterPro" id="IPR013780">
    <property type="entry name" value="Glyco_hydro_b"/>
</dbReference>
<dbReference type="PANTHER" id="PTHR43651:SF3">
    <property type="entry name" value="1,4-ALPHA-GLUCAN-BRANCHING ENZYME"/>
    <property type="match status" value="1"/>
</dbReference>
<feature type="active site" description="Proton donor" evidence="10 11">
    <location>
        <position position="368"/>
    </location>
</feature>
<dbReference type="GO" id="GO:0043169">
    <property type="term" value="F:cation binding"/>
    <property type="evidence" value="ECO:0007669"/>
    <property type="project" value="InterPro"/>
</dbReference>
<name>A0A1M5CB91_9CLOT</name>
<dbReference type="CDD" id="cd11322">
    <property type="entry name" value="AmyAc_Glg_BE"/>
    <property type="match status" value="1"/>
</dbReference>
<keyword evidence="6 10" id="KW-0328">Glycosyltransferase</keyword>
<dbReference type="InterPro" id="IPR006407">
    <property type="entry name" value="GlgB"/>
</dbReference>
<dbReference type="Gene3D" id="2.60.40.10">
    <property type="entry name" value="Immunoglobulins"/>
    <property type="match status" value="1"/>
</dbReference>
<dbReference type="InterPro" id="IPR006048">
    <property type="entry name" value="A-amylase/branching_C"/>
</dbReference>
<evidence type="ECO:0000256" key="10">
    <source>
        <dbReference type="HAMAP-Rule" id="MF_00685"/>
    </source>
</evidence>
<reference evidence="13 14" key="1">
    <citation type="submission" date="2016-11" db="EMBL/GenBank/DDBJ databases">
        <authorList>
            <person name="Jaros S."/>
            <person name="Januszkiewicz K."/>
            <person name="Wedrychowicz H."/>
        </authorList>
    </citation>
    <scope>NUCLEOTIDE SEQUENCE [LARGE SCALE GENOMIC DNA]</scope>
    <source>
        <strain evidence="13 14">DSM 17459</strain>
    </source>
</reference>
<evidence type="ECO:0000256" key="11">
    <source>
        <dbReference type="PIRSR" id="PIRSR000463-1"/>
    </source>
</evidence>
<comment type="subunit">
    <text evidence="10">Monomer.</text>
</comment>
<dbReference type="NCBIfam" id="NF003811">
    <property type="entry name" value="PRK05402.1"/>
    <property type="match status" value="1"/>
</dbReference>
<dbReference type="SUPFAM" id="SSF51445">
    <property type="entry name" value="(Trans)glycosidases"/>
    <property type="match status" value="1"/>
</dbReference>
<dbReference type="InterPro" id="IPR013783">
    <property type="entry name" value="Ig-like_fold"/>
</dbReference>
<keyword evidence="5 10" id="KW-0321">Glycogen metabolism</keyword>
<dbReference type="FunFam" id="2.60.40.10:FF:000169">
    <property type="entry name" value="1,4-alpha-glucan branching enzyme GlgB"/>
    <property type="match status" value="1"/>
</dbReference>
<dbReference type="Pfam" id="PF00128">
    <property type="entry name" value="Alpha-amylase"/>
    <property type="match status" value="1"/>
</dbReference>
<keyword evidence="8 10" id="KW-0320">Glycogen biosynthesis</keyword>
<keyword evidence="9 10" id="KW-0119">Carbohydrate metabolism</keyword>
<dbReference type="NCBIfam" id="NF008967">
    <property type="entry name" value="PRK12313.1"/>
    <property type="match status" value="1"/>
</dbReference>
<dbReference type="SMART" id="SM00642">
    <property type="entry name" value="Aamy"/>
    <property type="match status" value="1"/>
</dbReference>